<comment type="subcellular location">
    <subcellularLocation>
        <location evidence="5">Cytoplasm</location>
    </subcellularLocation>
</comment>
<dbReference type="EC" id="2.7.1.24" evidence="5 6"/>
<sequence length="206" mass="22519">MAWILGLTGGIGSGKSTASAWFSLAGYPVVDADAISRSLTYPGGAAIPAIANEFGADFITPEGAMNRAKMRELVFDDPKARERLEGVMRPLIRRASLEALERARSLADAAGKAFAVFDCPLLCEWPEARTVVDRLLVIDLCEEEQIRRVALRSSLTPERVRSIIRAQIPRQARLAQADDIIYNGGSLEDFRSALAALLERYLARAD</sequence>
<keyword evidence="4 5" id="KW-0173">Coenzyme A biosynthesis</keyword>
<keyword evidence="8" id="KW-1185">Reference proteome</keyword>
<dbReference type="EMBL" id="JACJJC010000002">
    <property type="protein sequence ID" value="MBM6703315.1"/>
    <property type="molecule type" value="Genomic_DNA"/>
</dbReference>
<dbReference type="PROSITE" id="PS51219">
    <property type="entry name" value="DPCK"/>
    <property type="match status" value="1"/>
</dbReference>
<dbReference type="PANTHER" id="PTHR10695">
    <property type="entry name" value="DEPHOSPHO-COA KINASE-RELATED"/>
    <property type="match status" value="1"/>
</dbReference>
<dbReference type="Proteomes" id="UP000715095">
    <property type="component" value="Unassembled WGS sequence"/>
</dbReference>
<keyword evidence="3 5" id="KW-0067">ATP-binding</keyword>
<dbReference type="Pfam" id="PF01121">
    <property type="entry name" value="CoaE"/>
    <property type="match status" value="1"/>
</dbReference>
<gene>
    <name evidence="5" type="primary">coaE</name>
    <name evidence="7" type="ORF">H6A60_02180</name>
</gene>
<dbReference type="RefSeq" id="WP_205101783.1">
    <property type="nucleotide sequence ID" value="NZ_JACJJC010000002.1"/>
</dbReference>
<dbReference type="CDD" id="cd02022">
    <property type="entry name" value="DPCK"/>
    <property type="match status" value="1"/>
</dbReference>
<evidence type="ECO:0000256" key="6">
    <source>
        <dbReference type="NCBIfam" id="TIGR00152"/>
    </source>
</evidence>
<evidence type="ECO:0000256" key="1">
    <source>
        <dbReference type="ARBA" id="ARBA00009018"/>
    </source>
</evidence>
<evidence type="ECO:0000256" key="5">
    <source>
        <dbReference type="HAMAP-Rule" id="MF_00376"/>
    </source>
</evidence>
<dbReference type="SUPFAM" id="SSF52540">
    <property type="entry name" value="P-loop containing nucleoside triphosphate hydrolases"/>
    <property type="match status" value="1"/>
</dbReference>
<dbReference type="InterPro" id="IPR027417">
    <property type="entry name" value="P-loop_NTPase"/>
</dbReference>
<dbReference type="NCBIfam" id="TIGR00152">
    <property type="entry name" value="dephospho-CoA kinase"/>
    <property type="match status" value="1"/>
</dbReference>
<evidence type="ECO:0000313" key="7">
    <source>
        <dbReference type="EMBL" id="MBM6703315.1"/>
    </source>
</evidence>
<comment type="catalytic activity">
    <reaction evidence="5">
        <text>3'-dephospho-CoA + ATP = ADP + CoA + H(+)</text>
        <dbReference type="Rhea" id="RHEA:18245"/>
        <dbReference type="ChEBI" id="CHEBI:15378"/>
        <dbReference type="ChEBI" id="CHEBI:30616"/>
        <dbReference type="ChEBI" id="CHEBI:57287"/>
        <dbReference type="ChEBI" id="CHEBI:57328"/>
        <dbReference type="ChEBI" id="CHEBI:456216"/>
        <dbReference type="EC" id="2.7.1.24"/>
    </reaction>
</comment>
<comment type="similarity">
    <text evidence="1 5">Belongs to the CoaE family.</text>
</comment>
<keyword evidence="5 7" id="KW-0808">Transferase</keyword>
<evidence type="ECO:0000256" key="2">
    <source>
        <dbReference type="ARBA" id="ARBA00022741"/>
    </source>
</evidence>
<comment type="pathway">
    <text evidence="5">Cofactor biosynthesis; coenzyme A biosynthesis; CoA from (R)-pantothenate: step 5/5.</text>
</comment>
<dbReference type="HAMAP" id="MF_00376">
    <property type="entry name" value="Dephospho_CoA_kinase"/>
    <property type="match status" value="1"/>
</dbReference>
<evidence type="ECO:0000313" key="8">
    <source>
        <dbReference type="Proteomes" id="UP000715095"/>
    </source>
</evidence>
<protein>
    <recommendedName>
        <fullName evidence="5 6">Dephospho-CoA kinase</fullName>
        <ecNumber evidence="5 6">2.7.1.24</ecNumber>
    </recommendedName>
    <alternativeName>
        <fullName evidence="5">Dephosphocoenzyme A kinase</fullName>
    </alternativeName>
</protein>
<dbReference type="InterPro" id="IPR001977">
    <property type="entry name" value="Depp_CoAkinase"/>
</dbReference>
<keyword evidence="5" id="KW-0963">Cytoplasm</keyword>
<evidence type="ECO:0000256" key="4">
    <source>
        <dbReference type="ARBA" id="ARBA00022993"/>
    </source>
</evidence>
<feature type="binding site" evidence="5">
    <location>
        <begin position="12"/>
        <end position="17"/>
    </location>
    <ligand>
        <name>ATP</name>
        <dbReference type="ChEBI" id="CHEBI:30616"/>
    </ligand>
</feature>
<comment type="caution">
    <text evidence="7">The sequence shown here is derived from an EMBL/GenBank/DDBJ whole genome shotgun (WGS) entry which is preliminary data.</text>
</comment>
<keyword evidence="2 5" id="KW-0547">Nucleotide-binding</keyword>
<accession>A0ABS2DRG3</accession>
<dbReference type="PANTHER" id="PTHR10695:SF46">
    <property type="entry name" value="BIFUNCTIONAL COENZYME A SYNTHASE-RELATED"/>
    <property type="match status" value="1"/>
</dbReference>
<proteinExistence type="inferred from homology"/>
<organism evidence="7 8">
    <name type="scientific">Sutterella massiliensis</name>
    <dbReference type="NCBI Taxonomy" id="1816689"/>
    <lineage>
        <taxon>Bacteria</taxon>
        <taxon>Pseudomonadati</taxon>
        <taxon>Pseudomonadota</taxon>
        <taxon>Betaproteobacteria</taxon>
        <taxon>Burkholderiales</taxon>
        <taxon>Sutterellaceae</taxon>
        <taxon>Sutterella</taxon>
    </lineage>
</organism>
<comment type="function">
    <text evidence="5">Catalyzes the phosphorylation of the 3'-hydroxyl group of dephosphocoenzyme A to form coenzyme A.</text>
</comment>
<evidence type="ECO:0000256" key="3">
    <source>
        <dbReference type="ARBA" id="ARBA00022840"/>
    </source>
</evidence>
<name>A0ABS2DRG3_9BURK</name>
<reference evidence="7 8" key="1">
    <citation type="journal article" date="2021" name="Sci. Rep.">
        <title>The distribution of antibiotic resistance genes in chicken gut microbiota commensals.</title>
        <authorList>
            <person name="Juricova H."/>
            <person name="Matiasovicova J."/>
            <person name="Kubasova T."/>
            <person name="Cejkova D."/>
            <person name="Rychlik I."/>
        </authorList>
    </citation>
    <scope>NUCLEOTIDE SEQUENCE [LARGE SCALE GENOMIC DNA]</scope>
    <source>
        <strain evidence="7 8">An829</strain>
    </source>
</reference>
<keyword evidence="5 7" id="KW-0418">Kinase</keyword>
<dbReference type="GO" id="GO:0004140">
    <property type="term" value="F:dephospho-CoA kinase activity"/>
    <property type="evidence" value="ECO:0007669"/>
    <property type="project" value="UniProtKB-EC"/>
</dbReference>
<dbReference type="Gene3D" id="3.40.50.300">
    <property type="entry name" value="P-loop containing nucleotide triphosphate hydrolases"/>
    <property type="match status" value="1"/>
</dbReference>